<dbReference type="EMBL" id="JAAVJC010000311">
    <property type="protein sequence ID" value="NJQ17456.1"/>
    <property type="molecule type" value="Genomic_DNA"/>
</dbReference>
<dbReference type="Gene3D" id="1.20.1260.10">
    <property type="match status" value="1"/>
</dbReference>
<dbReference type="Pfam" id="PF03713">
    <property type="entry name" value="DUF305"/>
    <property type="match status" value="1"/>
</dbReference>
<evidence type="ECO:0000313" key="4">
    <source>
        <dbReference type="EMBL" id="NJQ17456.1"/>
    </source>
</evidence>
<accession>A0ABX1CGH9</accession>
<feature type="chain" id="PRO_5047386397" evidence="2">
    <location>
        <begin position="27"/>
        <end position="207"/>
    </location>
</feature>
<organism evidence="4 5">
    <name type="scientific">Streptomyces bohaiensis</name>
    <dbReference type="NCBI Taxonomy" id="1431344"/>
    <lineage>
        <taxon>Bacteria</taxon>
        <taxon>Bacillati</taxon>
        <taxon>Actinomycetota</taxon>
        <taxon>Actinomycetes</taxon>
        <taxon>Kitasatosporales</taxon>
        <taxon>Streptomycetaceae</taxon>
        <taxon>Streptomyces</taxon>
    </lineage>
</organism>
<reference evidence="4 5" key="1">
    <citation type="submission" date="2020-03" db="EMBL/GenBank/DDBJ databases">
        <title>Draft genome of Streptomyces sp. ventii, isolated from the Axial Seamount in the Pacific Ocean, and resequencing of the two type strains Streptomyces lonarensis strain NCL 716 and Streptomyces bohaiensis strain 11A07.</title>
        <authorList>
            <person name="Loughran R.M."/>
            <person name="Pfannmuller K.M."/>
            <person name="Wasson B.J."/>
            <person name="Deadmond M.C."/>
            <person name="Paddock B.E."/>
            <person name="Koyack M.J."/>
            <person name="Gallegos D.A."/>
            <person name="Mitchell E.A."/>
            <person name="Ushijima B."/>
            <person name="Saw J.H."/>
            <person name="Mcphail K.L."/>
            <person name="Videau P."/>
        </authorList>
    </citation>
    <scope>NUCLEOTIDE SEQUENCE [LARGE SCALE GENOMIC DNA]</scope>
    <source>
        <strain evidence="4 5">11A07</strain>
    </source>
</reference>
<protein>
    <submittedName>
        <fullName evidence="4">DUF305 domain-containing protein</fullName>
    </submittedName>
</protein>
<proteinExistence type="predicted"/>
<dbReference type="InterPro" id="IPR012347">
    <property type="entry name" value="Ferritin-like"/>
</dbReference>
<sequence>MSRRARRVATVAAAALLAAVPLTGCGAEDDRGAAPEGTPAAEAPAAGATDPATVDTEEADHGLSGTDLAWLQLMAPMNDRTMLLLELVEEEGADASLGAFAAELAQTHPEETARLRAILDDAGVPDTNPHEGHAMTGMVTDDQLAEIAGASDVDAAAREALHEHLAQAAMISGSAAENGSDEATTALAAELAETREGQLAELEALNG</sequence>
<feature type="signal peptide" evidence="2">
    <location>
        <begin position="1"/>
        <end position="26"/>
    </location>
</feature>
<evidence type="ECO:0000259" key="3">
    <source>
        <dbReference type="Pfam" id="PF03713"/>
    </source>
</evidence>
<evidence type="ECO:0000313" key="5">
    <source>
        <dbReference type="Proteomes" id="UP000727056"/>
    </source>
</evidence>
<evidence type="ECO:0000256" key="1">
    <source>
        <dbReference type="SAM" id="MobiDB-lite"/>
    </source>
</evidence>
<feature type="region of interest" description="Disordered" evidence="1">
    <location>
        <begin position="28"/>
        <end position="60"/>
    </location>
</feature>
<dbReference type="InterPro" id="IPR005183">
    <property type="entry name" value="DUF305_CopM-like"/>
</dbReference>
<feature type="domain" description="DUF305" evidence="3">
    <location>
        <begin position="67"/>
        <end position="205"/>
    </location>
</feature>
<dbReference type="Proteomes" id="UP000727056">
    <property type="component" value="Unassembled WGS sequence"/>
</dbReference>
<gene>
    <name evidence="4" type="ORF">HCN52_21595</name>
</gene>
<keyword evidence="2" id="KW-0732">Signal</keyword>
<feature type="compositionally biased region" description="Low complexity" evidence="1">
    <location>
        <begin position="34"/>
        <end position="53"/>
    </location>
</feature>
<name>A0ABX1CGH9_9ACTN</name>
<evidence type="ECO:0000256" key="2">
    <source>
        <dbReference type="SAM" id="SignalP"/>
    </source>
</evidence>
<dbReference type="RefSeq" id="WP_168090120.1">
    <property type="nucleotide sequence ID" value="NZ_BHZH01000244.1"/>
</dbReference>
<comment type="caution">
    <text evidence="4">The sequence shown here is derived from an EMBL/GenBank/DDBJ whole genome shotgun (WGS) entry which is preliminary data.</text>
</comment>
<keyword evidence="5" id="KW-1185">Reference proteome</keyword>